<evidence type="ECO:0000256" key="2">
    <source>
        <dbReference type="ARBA" id="ARBA00022490"/>
    </source>
</evidence>
<dbReference type="Pfam" id="PF13181">
    <property type="entry name" value="TPR_8"/>
    <property type="match status" value="1"/>
</dbReference>
<feature type="non-terminal residue" evidence="5">
    <location>
        <position position="256"/>
    </location>
</feature>
<accession>X0TVG7</accession>
<keyword evidence="4" id="KW-0802">TPR repeat</keyword>
<evidence type="ECO:0000256" key="1">
    <source>
        <dbReference type="ARBA" id="ARBA00004496"/>
    </source>
</evidence>
<dbReference type="EMBL" id="BARS01018694">
    <property type="protein sequence ID" value="GAF97249.1"/>
    <property type="molecule type" value="Genomic_DNA"/>
</dbReference>
<dbReference type="SUPFAM" id="SSF48452">
    <property type="entry name" value="TPR-like"/>
    <property type="match status" value="1"/>
</dbReference>
<proteinExistence type="predicted"/>
<name>X0TVG7_9ZZZZ</name>
<dbReference type="PANTHER" id="PTHR46630">
    <property type="entry name" value="TETRATRICOPEPTIDE REPEAT PROTEIN 29"/>
    <property type="match status" value="1"/>
</dbReference>
<gene>
    <name evidence="5" type="ORF">S01H1_30382</name>
</gene>
<dbReference type="InterPro" id="IPR051476">
    <property type="entry name" value="Bac_ResReg_Asp_Phosphatase"/>
</dbReference>
<dbReference type="Gene3D" id="1.25.40.10">
    <property type="entry name" value="Tetratricopeptide repeat domain"/>
    <property type="match status" value="2"/>
</dbReference>
<dbReference type="GO" id="GO:0005929">
    <property type="term" value="C:cilium"/>
    <property type="evidence" value="ECO:0007669"/>
    <property type="project" value="TreeGrafter"/>
</dbReference>
<protein>
    <submittedName>
        <fullName evidence="5">Uncharacterized protein</fullName>
    </submittedName>
</protein>
<sequence>MPGLEYGEKAYAIAEKMHDTKLVAATSFDLYNVYTNLGEYTKIVSVSTHIIDLLEKNKMETDFCERPMAIYPVSCAYCAYGKGGLGDFENSKIFIEKGLKVAETIQDQSTLALTELMCGLVYLIRGEGKPAFDHFQIAIKCADEVKQTVLSMYATCYLGVSYGLLGEYESARKHLETGIAIQKEIQVNMALSINHCFLSQVHYEMGNYKAASSSIEKAVSLAQKHHEKAAEGYSRIWLGRIIAKSDRSQYNRAERS</sequence>
<dbReference type="InterPro" id="IPR019734">
    <property type="entry name" value="TPR_rpt"/>
</dbReference>
<dbReference type="GO" id="GO:0005737">
    <property type="term" value="C:cytoplasm"/>
    <property type="evidence" value="ECO:0007669"/>
    <property type="project" value="UniProtKB-SubCell"/>
</dbReference>
<dbReference type="InterPro" id="IPR011990">
    <property type="entry name" value="TPR-like_helical_dom_sf"/>
</dbReference>
<dbReference type="AlphaFoldDB" id="X0TVG7"/>
<comment type="caution">
    <text evidence="5">The sequence shown here is derived from an EMBL/GenBank/DDBJ whole genome shotgun (WGS) entry which is preliminary data.</text>
</comment>
<reference evidence="5" key="1">
    <citation type="journal article" date="2014" name="Front. Microbiol.">
        <title>High frequency of phylogenetically diverse reductive dehalogenase-homologous genes in deep subseafloor sedimentary metagenomes.</title>
        <authorList>
            <person name="Kawai M."/>
            <person name="Futagami T."/>
            <person name="Toyoda A."/>
            <person name="Takaki Y."/>
            <person name="Nishi S."/>
            <person name="Hori S."/>
            <person name="Arai W."/>
            <person name="Tsubouchi T."/>
            <person name="Morono Y."/>
            <person name="Uchiyama I."/>
            <person name="Ito T."/>
            <person name="Fujiyama A."/>
            <person name="Inagaki F."/>
            <person name="Takami H."/>
        </authorList>
    </citation>
    <scope>NUCLEOTIDE SEQUENCE</scope>
    <source>
        <strain evidence="5">Expedition CK06-06</strain>
    </source>
</reference>
<dbReference type="PANTHER" id="PTHR46630:SF1">
    <property type="entry name" value="TETRATRICOPEPTIDE REPEAT PROTEIN 29"/>
    <property type="match status" value="1"/>
</dbReference>
<keyword evidence="3" id="KW-0677">Repeat</keyword>
<comment type="subcellular location">
    <subcellularLocation>
        <location evidence="1">Cytoplasm</location>
    </subcellularLocation>
</comment>
<keyword evidence="2" id="KW-0963">Cytoplasm</keyword>
<evidence type="ECO:0000256" key="3">
    <source>
        <dbReference type="ARBA" id="ARBA00022737"/>
    </source>
</evidence>
<evidence type="ECO:0000313" key="5">
    <source>
        <dbReference type="EMBL" id="GAF97249.1"/>
    </source>
</evidence>
<organism evidence="5">
    <name type="scientific">marine sediment metagenome</name>
    <dbReference type="NCBI Taxonomy" id="412755"/>
    <lineage>
        <taxon>unclassified sequences</taxon>
        <taxon>metagenomes</taxon>
        <taxon>ecological metagenomes</taxon>
    </lineage>
</organism>
<evidence type="ECO:0000256" key="4">
    <source>
        <dbReference type="ARBA" id="ARBA00022803"/>
    </source>
</evidence>
<dbReference type="SMART" id="SM00028">
    <property type="entry name" value="TPR"/>
    <property type="match status" value="3"/>
</dbReference>
<dbReference type="GO" id="GO:0003341">
    <property type="term" value="P:cilium movement"/>
    <property type="evidence" value="ECO:0007669"/>
    <property type="project" value="TreeGrafter"/>
</dbReference>